<dbReference type="SUPFAM" id="SSF56399">
    <property type="entry name" value="ADP-ribosylation"/>
    <property type="match status" value="1"/>
</dbReference>
<evidence type="ECO:0000313" key="1">
    <source>
        <dbReference type="EMBL" id="CAF1936689.1"/>
    </source>
</evidence>
<accession>A0A816LWR8</accession>
<gene>
    <name evidence="1" type="ORF">WKI299_LOCUS1574</name>
    <name evidence="2" type="ORF">XDN619_LOCUS643</name>
</gene>
<organism evidence="2 3">
    <name type="scientific">Rotaria magnacalcarata</name>
    <dbReference type="NCBI Taxonomy" id="392030"/>
    <lineage>
        <taxon>Eukaryota</taxon>
        <taxon>Metazoa</taxon>
        <taxon>Spiralia</taxon>
        <taxon>Gnathifera</taxon>
        <taxon>Rotifera</taxon>
        <taxon>Eurotatoria</taxon>
        <taxon>Bdelloidea</taxon>
        <taxon>Philodinida</taxon>
        <taxon>Philodinidae</taxon>
        <taxon>Rotaria</taxon>
    </lineage>
</organism>
<dbReference type="Proteomes" id="UP000663887">
    <property type="component" value="Unassembled WGS sequence"/>
</dbReference>
<dbReference type="EMBL" id="CAJNRG010000032">
    <property type="protein sequence ID" value="CAF1945815.1"/>
    <property type="molecule type" value="Genomic_DNA"/>
</dbReference>
<comment type="caution">
    <text evidence="2">The sequence shown here is derived from an EMBL/GenBank/DDBJ whole genome shotgun (WGS) entry which is preliminary data.</text>
</comment>
<name>A0A816LWR8_9BILA</name>
<proteinExistence type="predicted"/>
<reference evidence="2" key="1">
    <citation type="submission" date="2021-02" db="EMBL/GenBank/DDBJ databases">
        <authorList>
            <person name="Nowell W R."/>
        </authorList>
    </citation>
    <scope>NUCLEOTIDE SEQUENCE</scope>
</reference>
<dbReference type="AlphaFoldDB" id="A0A816LWR8"/>
<evidence type="ECO:0000313" key="3">
    <source>
        <dbReference type="Proteomes" id="UP000663887"/>
    </source>
</evidence>
<sequence length="270" mass="31055">MHHPVMNNFRGSNMSMNKPRPGFAYVRNLNFEEAVGTTWGNLNARFIQLDPAMNQMSATEIERLDIDPSETLASFYPVVRVGRNYLRYCGGPLSQNERPRYLGEPVLKYTSGEGWFCTTINLALASDTPNLKKFSTYIKQLKHSIAKLPIYYHGTVMRGMNMSRSEVAAYETLGQPFYIPSFTSTSKSHPFDGNTVLHIDLSSGSSKDCMEVPPQFTTYQHEEEILLACYSRYSYERTEKSNGQRIIKLRLLNPHKSIPIYGWDKRNFWY</sequence>
<dbReference type="EMBL" id="CAJNRF010000091">
    <property type="protein sequence ID" value="CAF1936689.1"/>
    <property type="molecule type" value="Genomic_DNA"/>
</dbReference>
<protein>
    <recommendedName>
        <fullName evidence="4">NAD(+)--protein-arginine ADP-ribosyltransferase</fullName>
    </recommendedName>
</protein>
<evidence type="ECO:0000313" key="2">
    <source>
        <dbReference type="EMBL" id="CAF1945815.1"/>
    </source>
</evidence>
<dbReference type="Gene3D" id="3.90.176.10">
    <property type="entry name" value="Toxin ADP-ribosyltransferase, Chain A, domain 1"/>
    <property type="match status" value="1"/>
</dbReference>
<evidence type="ECO:0008006" key="4">
    <source>
        <dbReference type="Google" id="ProtNLM"/>
    </source>
</evidence>
<dbReference type="Proteomes" id="UP000663856">
    <property type="component" value="Unassembled WGS sequence"/>
</dbReference>